<dbReference type="Proteomes" id="UP000245506">
    <property type="component" value="Unassembled WGS sequence"/>
</dbReference>
<dbReference type="EMBL" id="QGKL01000012">
    <property type="protein sequence ID" value="PWQ98259.1"/>
    <property type="molecule type" value="Genomic_DNA"/>
</dbReference>
<dbReference type="RefSeq" id="WP_109822100.1">
    <property type="nucleotide sequence ID" value="NZ_QGKL01000012.1"/>
</dbReference>
<dbReference type="InterPro" id="IPR029058">
    <property type="entry name" value="AB_hydrolase_fold"/>
</dbReference>
<evidence type="ECO:0000313" key="2">
    <source>
        <dbReference type="Proteomes" id="UP000245506"/>
    </source>
</evidence>
<dbReference type="InterPro" id="IPR019363">
    <property type="entry name" value="LDAH"/>
</dbReference>
<proteinExistence type="predicted"/>
<dbReference type="Pfam" id="PF10230">
    <property type="entry name" value="LIDHydrolase"/>
    <property type="match status" value="1"/>
</dbReference>
<dbReference type="GO" id="GO:0016298">
    <property type="term" value="F:lipase activity"/>
    <property type="evidence" value="ECO:0007669"/>
    <property type="project" value="InterPro"/>
</dbReference>
<keyword evidence="2" id="KW-1185">Reference proteome</keyword>
<evidence type="ECO:0000313" key="1">
    <source>
        <dbReference type="EMBL" id="PWQ98259.1"/>
    </source>
</evidence>
<dbReference type="AlphaFoldDB" id="A0A317CIV7"/>
<reference evidence="1 2" key="1">
    <citation type="submission" date="2018-05" db="EMBL/GenBank/DDBJ databases">
        <title>Leucothrix arctica sp. nov., isolated from Arctic seawater.</title>
        <authorList>
            <person name="Choi A."/>
            <person name="Baek K."/>
        </authorList>
    </citation>
    <scope>NUCLEOTIDE SEQUENCE [LARGE SCALE GENOMIC DNA]</scope>
    <source>
        <strain evidence="1 2">IMCC9719</strain>
    </source>
</reference>
<comment type="caution">
    <text evidence="1">The sequence shown here is derived from an EMBL/GenBank/DDBJ whole genome shotgun (WGS) entry which is preliminary data.</text>
</comment>
<keyword evidence="1" id="KW-0378">Hydrolase</keyword>
<name>A0A317CIV7_9GAMM</name>
<organism evidence="1 2">
    <name type="scientific">Leucothrix arctica</name>
    <dbReference type="NCBI Taxonomy" id="1481894"/>
    <lineage>
        <taxon>Bacteria</taxon>
        <taxon>Pseudomonadati</taxon>
        <taxon>Pseudomonadota</taxon>
        <taxon>Gammaproteobacteria</taxon>
        <taxon>Thiotrichales</taxon>
        <taxon>Thiotrichaceae</taxon>
        <taxon>Leucothrix</taxon>
    </lineage>
</organism>
<gene>
    <name evidence="1" type="ORF">DKT75_03750</name>
</gene>
<accession>A0A317CIV7</accession>
<sequence>MKSVEYGNSEGKTVIYFHGAPGAPEECAIFDRFAKENNLNIVCYDRFSINSSLKNQAYYQKLADAIIDKANGQQVDLIGFSIGCHAAIETSLYLQGKIRNIHLISAAAPLDAASFLDGMAGKMVFLMAMKHSTAFTLLSYWQALLAKLLPSVLFKMLFASAAGKDKELSKTSAFIGYATPLLTHCFNPNVKGYIREINQYVSPWKESVLKCNVNTHIWHGTSDNWSPIDMANYLKDNISGPTTLETMQGLSHYTCLYAAVPKVCNQLAKA</sequence>
<protein>
    <submittedName>
        <fullName evidence="1">Alpha/beta hydrolase</fullName>
    </submittedName>
</protein>
<dbReference type="SUPFAM" id="SSF53474">
    <property type="entry name" value="alpha/beta-Hydrolases"/>
    <property type="match status" value="1"/>
</dbReference>
<dbReference type="Gene3D" id="3.40.50.1820">
    <property type="entry name" value="alpha/beta hydrolase"/>
    <property type="match status" value="1"/>
</dbReference>
<dbReference type="GO" id="GO:0005811">
    <property type="term" value="C:lipid droplet"/>
    <property type="evidence" value="ECO:0007669"/>
    <property type="project" value="InterPro"/>
</dbReference>
<dbReference type="GO" id="GO:0019915">
    <property type="term" value="P:lipid storage"/>
    <property type="evidence" value="ECO:0007669"/>
    <property type="project" value="InterPro"/>
</dbReference>
<dbReference type="OrthoDB" id="9779853at2"/>